<feature type="region of interest" description="Disordered" evidence="2">
    <location>
        <begin position="71"/>
        <end position="103"/>
    </location>
</feature>
<keyword evidence="3" id="KW-0808">Transferase</keyword>
<protein>
    <submittedName>
        <fullName evidence="3">Glutamine--fructose-6-phosphate aminotransferase [isomerizing]</fullName>
    </submittedName>
</protein>
<feature type="region of interest" description="Disordered" evidence="2">
    <location>
        <begin position="487"/>
        <end position="513"/>
    </location>
</feature>
<evidence type="ECO:0000256" key="1">
    <source>
        <dbReference type="SAM" id="Coils"/>
    </source>
</evidence>
<feature type="region of interest" description="Disordered" evidence="2">
    <location>
        <begin position="550"/>
        <end position="604"/>
    </location>
</feature>
<feature type="compositionally biased region" description="Polar residues" evidence="2">
    <location>
        <begin position="329"/>
        <end position="340"/>
    </location>
</feature>
<feature type="compositionally biased region" description="Polar residues" evidence="2">
    <location>
        <begin position="255"/>
        <end position="265"/>
    </location>
</feature>
<proteinExistence type="predicted"/>
<feature type="region of interest" description="Disordered" evidence="2">
    <location>
        <begin position="118"/>
        <end position="140"/>
    </location>
</feature>
<dbReference type="Proteomes" id="UP001219518">
    <property type="component" value="Unassembled WGS sequence"/>
</dbReference>
<name>A0AAE1HYE2_9NEOP</name>
<organism evidence="3 4">
    <name type="scientific">Frankliniella fusca</name>
    <dbReference type="NCBI Taxonomy" id="407009"/>
    <lineage>
        <taxon>Eukaryota</taxon>
        <taxon>Metazoa</taxon>
        <taxon>Ecdysozoa</taxon>
        <taxon>Arthropoda</taxon>
        <taxon>Hexapoda</taxon>
        <taxon>Insecta</taxon>
        <taxon>Pterygota</taxon>
        <taxon>Neoptera</taxon>
        <taxon>Paraneoptera</taxon>
        <taxon>Thysanoptera</taxon>
        <taxon>Terebrantia</taxon>
        <taxon>Thripoidea</taxon>
        <taxon>Thripidae</taxon>
        <taxon>Frankliniella</taxon>
    </lineage>
</organism>
<feature type="region of interest" description="Disordered" evidence="2">
    <location>
        <begin position="255"/>
        <end position="277"/>
    </location>
</feature>
<reference evidence="3" key="2">
    <citation type="journal article" date="2023" name="BMC Genomics">
        <title>Pest status, molecular evolution, and epigenetic factors derived from the genome assembly of Frankliniella fusca, a thysanopteran phytovirus vector.</title>
        <authorList>
            <person name="Catto M.A."/>
            <person name="Labadie P.E."/>
            <person name="Jacobson A.L."/>
            <person name="Kennedy G.G."/>
            <person name="Srinivasan R."/>
            <person name="Hunt B.G."/>
        </authorList>
    </citation>
    <scope>NUCLEOTIDE SEQUENCE</scope>
    <source>
        <strain evidence="3">PL_HMW_Pooled</strain>
    </source>
</reference>
<feature type="region of interest" description="Disordered" evidence="2">
    <location>
        <begin position="685"/>
        <end position="732"/>
    </location>
</feature>
<keyword evidence="1" id="KW-0175">Coiled coil</keyword>
<feature type="region of interest" description="Disordered" evidence="2">
    <location>
        <begin position="430"/>
        <end position="455"/>
    </location>
</feature>
<comment type="caution">
    <text evidence="3">The sequence shown here is derived from an EMBL/GenBank/DDBJ whole genome shotgun (WGS) entry which is preliminary data.</text>
</comment>
<feature type="region of interest" description="Disordered" evidence="2">
    <location>
        <begin position="322"/>
        <end position="362"/>
    </location>
</feature>
<feature type="compositionally biased region" description="Basic and acidic residues" evidence="2">
    <location>
        <begin position="71"/>
        <end position="85"/>
    </location>
</feature>
<dbReference type="GO" id="GO:0008483">
    <property type="term" value="F:transaminase activity"/>
    <property type="evidence" value="ECO:0007669"/>
    <property type="project" value="UniProtKB-KW"/>
</dbReference>
<dbReference type="EMBL" id="JAHWGI010001411">
    <property type="protein sequence ID" value="KAK3930137.1"/>
    <property type="molecule type" value="Genomic_DNA"/>
</dbReference>
<reference evidence="3" key="1">
    <citation type="submission" date="2021-07" db="EMBL/GenBank/DDBJ databases">
        <authorList>
            <person name="Catto M.A."/>
            <person name="Jacobson A."/>
            <person name="Kennedy G."/>
            <person name="Labadie P."/>
            <person name="Hunt B.G."/>
            <person name="Srinivasan R."/>
        </authorList>
    </citation>
    <scope>NUCLEOTIDE SEQUENCE</scope>
    <source>
        <strain evidence="3">PL_HMW_Pooled</strain>
        <tissue evidence="3">Head</tissue>
    </source>
</reference>
<feature type="compositionally biased region" description="Basic and acidic residues" evidence="2">
    <location>
        <begin position="588"/>
        <end position="603"/>
    </location>
</feature>
<keyword evidence="4" id="KW-1185">Reference proteome</keyword>
<dbReference type="AlphaFoldDB" id="A0AAE1HYE2"/>
<feature type="compositionally biased region" description="Polar residues" evidence="2">
    <location>
        <begin position="446"/>
        <end position="455"/>
    </location>
</feature>
<feature type="coiled-coil region" evidence="1">
    <location>
        <begin position="17"/>
        <end position="69"/>
    </location>
</feature>
<sequence length="1054" mass="117866">MSQLPEWLWPVEDEEAVQEAERLIEETHNTLRKMEADMQVHRALSQHLTSKTEKLKSSVNNKIQSLEKELKNFSEPKEESCDKQPKCNTPTGSEQHESIRANVPKTSDPINIIESKTHSSFTASHQPEQLNRKHKNDSKSAEQVVISAREKVQEALAMARHVSASLDQHVSTAVLASKPSSVTQVSNVGLFKVKSQADEKKTLKTKPRLQQALLPSVSIKQSLEKQSILSIQVPPGEKIVRPNVSVFNIKHEKVTTPQDSATTENISKEGEGHGSTKCAQGAFSLEKTVAQLSKHLMEVEELREINQSQVNHVLQYLLSRVSSSSQSQKGTNSKNANVETSHIDTKETPESPVASSSSGSSNKYPIAYDSLSRFLETYKKAAEHNMKARKRAAECRHRELTKQKKEIHQSQISNQNHLLIGPLRQAVKSKVSGLDSSRSEYHKQKSYSSESDGYELSKNSALESAKDISMNKVLTSVRSNSNIYSPEAEEDGAKQNSHDTSLPSHVIPSGGMIHDEYEDDWEEEEDHNGEQQSVISDLESNANIIIVENHEPLKPPSTVNSSSDQLSPKCPDSELSPSNLNMPNLLPSEKEKSPLDDDGHIKPQEAVSPENLNRLAQSSQDQNVLLNKKQEKEMDQISIRREHNILEEVLHEEGNEKNTTEMVHHEISDPNFMLNKSKILIKEMEDKQPIDETKAKLSHGGIRKKTQARLLSSCSSSSDAEVNYEPRRPPRSARRWDLKLREDLQLQSAILLNWQLDNRLNNSNRKSDSTKDQPSSLYHKDQVIIDIENRWQRTLDELDLRLKTIEENEKINRITNEIRKQVLEEQTKTCKETKTVEGRRNSLTNVDKILQTENTRVLRDQTVQTSPLKLPESQDEELARKVAVPNQGVPFVLPQTFGSFGGYLLSSHDNQDLTSELLAYGRMGILPSAISAGKKLSKSPTSSTTSSHLQQSSLAVSLSDGELQSSGSCSCSEGEFCVCGRKRCSERAPPDGSQLTVSDGENFLRDVSQGEIPPSKVKHVLQDTSFGEITRAAFGSLDLVGESIDSEDLEWDLR</sequence>
<evidence type="ECO:0000256" key="2">
    <source>
        <dbReference type="SAM" id="MobiDB-lite"/>
    </source>
</evidence>
<gene>
    <name evidence="3" type="ORF">KUF71_004871</name>
</gene>
<feature type="compositionally biased region" description="Low complexity" evidence="2">
    <location>
        <begin position="575"/>
        <end position="587"/>
    </location>
</feature>
<evidence type="ECO:0000313" key="4">
    <source>
        <dbReference type="Proteomes" id="UP001219518"/>
    </source>
</evidence>
<accession>A0AAE1HYE2</accession>
<evidence type="ECO:0000313" key="3">
    <source>
        <dbReference type="EMBL" id="KAK3930137.1"/>
    </source>
</evidence>
<feature type="compositionally biased region" description="Basic and acidic residues" evidence="2">
    <location>
        <begin position="685"/>
        <end position="695"/>
    </location>
</feature>
<feature type="compositionally biased region" description="Polar residues" evidence="2">
    <location>
        <begin position="118"/>
        <end position="129"/>
    </location>
</feature>
<feature type="compositionally biased region" description="Polar residues" evidence="2">
    <location>
        <begin position="557"/>
        <end position="566"/>
    </location>
</feature>
<keyword evidence="3" id="KW-0032">Aminotransferase</keyword>